<dbReference type="SUPFAM" id="SSF53067">
    <property type="entry name" value="Actin-like ATPase domain"/>
    <property type="match status" value="1"/>
</dbReference>
<evidence type="ECO:0000259" key="6">
    <source>
        <dbReference type="Pfam" id="PF02782"/>
    </source>
</evidence>
<dbReference type="PANTHER" id="PTHR10196:SF69">
    <property type="entry name" value="GLYCEROL KINASE"/>
    <property type="match status" value="1"/>
</dbReference>
<evidence type="ECO:0000313" key="7">
    <source>
        <dbReference type="EMBL" id="CAA9295926.1"/>
    </source>
</evidence>
<evidence type="ECO:0000256" key="2">
    <source>
        <dbReference type="ARBA" id="ARBA00022679"/>
    </source>
</evidence>
<keyword evidence="4 7" id="KW-0418">Kinase</keyword>
<dbReference type="Pfam" id="PF02782">
    <property type="entry name" value="FGGY_C"/>
    <property type="match status" value="1"/>
</dbReference>
<dbReference type="GO" id="GO:0004370">
    <property type="term" value="F:glycerol kinase activity"/>
    <property type="evidence" value="ECO:0007669"/>
    <property type="project" value="UniProtKB-EC"/>
</dbReference>
<reference evidence="7" key="1">
    <citation type="submission" date="2020-02" db="EMBL/GenBank/DDBJ databases">
        <authorList>
            <person name="Meier V. D."/>
        </authorList>
    </citation>
    <scope>NUCLEOTIDE SEQUENCE</scope>
    <source>
        <strain evidence="7">AVDCRST_MAG11</strain>
    </source>
</reference>
<keyword evidence="2 7" id="KW-0808">Transferase</keyword>
<keyword evidence="5" id="KW-0067">ATP-binding</keyword>
<dbReference type="EC" id="2.7.1.30" evidence="7"/>
<evidence type="ECO:0000256" key="4">
    <source>
        <dbReference type="ARBA" id="ARBA00022777"/>
    </source>
</evidence>
<dbReference type="GO" id="GO:0019563">
    <property type="term" value="P:glycerol catabolic process"/>
    <property type="evidence" value="ECO:0007669"/>
    <property type="project" value="TreeGrafter"/>
</dbReference>
<dbReference type="AlphaFoldDB" id="A0A6J4K554"/>
<comment type="similarity">
    <text evidence="1">Belongs to the FGGY kinase family.</text>
</comment>
<dbReference type="GO" id="GO:0005829">
    <property type="term" value="C:cytosol"/>
    <property type="evidence" value="ECO:0007669"/>
    <property type="project" value="TreeGrafter"/>
</dbReference>
<name>A0A6J4K554_9BACT</name>
<sequence>MAYGTHDVLEVMHDQCGRPPQGAATPLRVDGGATAKDWLMQFQADVLGVPVERPAMVETTALGAAGLAGLAAGVWGSAAEFVAARELTRFVPGPGAAEARRGLAGWHRAVRATLAWARDGGGA</sequence>
<accession>A0A6J4K554</accession>
<protein>
    <submittedName>
        <fullName evidence="7">Glycerol kinase</fullName>
        <ecNumber evidence="7">2.7.1.30</ecNumber>
    </submittedName>
</protein>
<evidence type="ECO:0000256" key="5">
    <source>
        <dbReference type="ARBA" id="ARBA00022840"/>
    </source>
</evidence>
<dbReference type="EMBL" id="CADCTU010000107">
    <property type="protein sequence ID" value="CAA9295926.1"/>
    <property type="molecule type" value="Genomic_DNA"/>
</dbReference>
<dbReference type="InterPro" id="IPR018485">
    <property type="entry name" value="FGGY_C"/>
</dbReference>
<dbReference type="Gene3D" id="3.30.420.40">
    <property type="match status" value="1"/>
</dbReference>
<keyword evidence="3" id="KW-0547">Nucleotide-binding</keyword>
<dbReference type="PANTHER" id="PTHR10196">
    <property type="entry name" value="SUGAR KINASE"/>
    <property type="match status" value="1"/>
</dbReference>
<gene>
    <name evidence="7" type="ORF">AVDCRST_MAG11-490</name>
</gene>
<dbReference type="GO" id="GO:0005524">
    <property type="term" value="F:ATP binding"/>
    <property type="evidence" value="ECO:0007669"/>
    <property type="project" value="UniProtKB-KW"/>
</dbReference>
<evidence type="ECO:0000256" key="3">
    <source>
        <dbReference type="ARBA" id="ARBA00022741"/>
    </source>
</evidence>
<evidence type="ECO:0000256" key="1">
    <source>
        <dbReference type="ARBA" id="ARBA00009156"/>
    </source>
</evidence>
<dbReference type="InterPro" id="IPR043129">
    <property type="entry name" value="ATPase_NBD"/>
</dbReference>
<organism evidence="7">
    <name type="scientific">uncultured Gemmatimonadaceae bacterium</name>
    <dbReference type="NCBI Taxonomy" id="246130"/>
    <lineage>
        <taxon>Bacteria</taxon>
        <taxon>Pseudomonadati</taxon>
        <taxon>Gemmatimonadota</taxon>
        <taxon>Gemmatimonadia</taxon>
        <taxon>Gemmatimonadales</taxon>
        <taxon>Gemmatimonadaceae</taxon>
        <taxon>environmental samples</taxon>
    </lineage>
</organism>
<feature type="domain" description="Carbohydrate kinase FGGY C-terminal" evidence="6">
    <location>
        <begin position="2"/>
        <end position="72"/>
    </location>
</feature>
<proteinExistence type="inferred from homology"/>